<gene>
    <name evidence="3" type="ORF">LCGC14_3111000</name>
</gene>
<dbReference type="InterPro" id="IPR036259">
    <property type="entry name" value="MFS_trans_sf"/>
</dbReference>
<name>A0A0F8W529_9ZZZZ</name>
<dbReference type="SUPFAM" id="SSF103473">
    <property type="entry name" value="MFS general substrate transporter"/>
    <property type="match status" value="1"/>
</dbReference>
<organism evidence="3">
    <name type="scientific">marine sediment metagenome</name>
    <dbReference type="NCBI Taxonomy" id="412755"/>
    <lineage>
        <taxon>unclassified sequences</taxon>
        <taxon>metagenomes</taxon>
        <taxon>ecological metagenomes</taxon>
    </lineage>
</organism>
<dbReference type="AlphaFoldDB" id="A0A0F8W529"/>
<evidence type="ECO:0000313" key="3">
    <source>
        <dbReference type="EMBL" id="KKK51832.1"/>
    </source>
</evidence>
<dbReference type="GO" id="GO:0022857">
    <property type="term" value="F:transmembrane transporter activity"/>
    <property type="evidence" value="ECO:0007669"/>
    <property type="project" value="InterPro"/>
</dbReference>
<feature type="transmembrane region" description="Helical" evidence="1">
    <location>
        <begin position="105"/>
        <end position="125"/>
    </location>
</feature>
<evidence type="ECO:0000259" key="2">
    <source>
        <dbReference type="PROSITE" id="PS50850"/>
    </source>
</evidence>
<keyword evidence="1" id="KW-0812">Transmembrane</keyword>
<feature type="transmembrane region" description="Helical" evidence="1">
    <location>
        <begin position="64"/>
        <end position="84"/>
    </location>
</feature>
<dbReference type="InterPro" id="IPR020846">
    <property type="entry name" value="MFS_dom"/>
</dbReference>
<evidence type="ECO:0000256" key="1">
    <source>
        <dbReference type="SAM" id="Phobius"/>
    </source>
</evidence>
<keyword evidence="1" id="KW-0472">Membrane</keyword>
<sequence length="167" mass="18507">MNIVNIYEVNLVILAYLPAGILATLFAPILGKIVDRLPPVLGITIISLSGALVTWLLINLENIWMFSGLLLVDLTIMISGGLFFQNLVSRITIQHRGKIIGRGEFITSLGSVIGPILGGIAWDFISPQFPFIISIFVELSLIPLYLVVVYYLLPHLAETYEIKEKNQ</sequence>
<feature type="domain" description="Major facilitator superfamily (MFS) profile" evidence="2">
    <location>
        <begin position="1"/>
        <end position="167"/>
    </location>
</feature>
<protein>
    <recommendedName>
        <fullName evidence="2">Major facilitator superfamily (MFS) profile domain-containing protein</fullName>
    </recommendedName>
</protein>
<reference evidence="3" key="1">
    <citation type="journal article" date="2015" name="Nature">
        <title>Complex archaea that bridge the gap between prokaryotes and eukaryotes.</title>
        <authorList>
            <person name="Spang A."/>
            <person name="Saw J.H."/>
            <person name="Jorgensen S.L."/>
            <person name="Zaremba-Niedzwiedzka K."/>
            <person name="Martijn J."/>
            <person name="Lind A.E."/>
            <person name="van Eijk R."/>
            <person name="Schleper C."/>
            <person name="Guy L."/>
            <person name="Ettema T.J."/>
        </authorList>
    </citation>
    <scope>NUCLEOTIDE SEQUENCE</scope>
</reference>
<dbReference type="Gene3D" id="1.20.1250.20">
    <property type="entry name" value="MFS general substrate transporter like domains"/>
    <property type="match status" value="1"/>
</dbReference>
<dbReference type="EMBL" id="LAZR01067314">
    <property type="protein sequence ID" value="KKK51832.1"/>
    <property type="molecule type" value="Genomic_DNA"/>
</dbReference>
<dbReference type="PROSITE" id="PS50850">
    <property type="entry name" value="MFS"/>
    <property type="match status" value="1"/>
</dbReference>
<comment type="caution">
    <text evidence="3">The sequence shown here is derived from an EMBL/GenBank/DDBJ whole genome shotgun (WGS) entry which is preliminary data.</text>
</comment>
<proteinExistence type="predicted"/>
<keyword evidence="1" id="KW-1133">Transmembrane helix</keyword>
<feature type="transmembrane region" description="Helical" evidence="1">
    <location>
        <begin position="6"/>
        <end position="27"/>
    </location>
</feature>
<feature type="transmembrane region" description="Helical" evidence="1">
    <location>
        <begin position="131"/>
        <end position="153"/>
    </location>
</feature>
<accession>A0A0F8W529</accession>
<feature type="transmembrane region" description="Helical" evidence="1">
    <location>
        <begin position="39"/>
        <end position="58"/>
    </location>
</feature>